<dbReference type="InterPro" id="IPR043168">
    <property type="entry name" value="DegV_C"/>
</dbReference>
<accession>A0A921IV20</accession>
<dbReference type="PANTHER" id="PTHR33434">
    <property type="entry name" value="DEGV DOMAIN-CONTAINING PROTEIN DR_1986-RELATED"/>
    <property type="match status" value="1"/>
</dbReference>
<sequence length="280" mass="30303">MLALVTDSTAALSRSEARSLAVDMLPMTYIVDGERIREQACERNEGYAERLCKARSVSTEAVRTLSFAKVFQRHLKAGNDVLCITISSRLSGTYRSACEAAALVNEPRTEGEPRVEVVDSHATAGALEFIVREARRIALTDNPSLPELAHRVRAVAERQRIVFTVSDMDALRRSGRLGAFSRAVVSTLNRYPIMELAGGAIAKVGMVRGVNAAARALVAQAPEDAHEFVISYFGERGAGTRRLLIALRRRFPSAVVRIKDGGPVLAANIGLGSAGLSWRA</sequence>
<organism evidence="2 3">
    <name type="scientific">Enorma phocaeensis</name>
    <dbReference type="NCBI Taxonomy" id="1871019"/>
    <lineage>
        <taxon>Bacteria</taxon>
        <taxon>Bacillati</taxon>
        <taxon>Actinomycetota</taxon>
        <taxon>Coriobacteriia</taxon>
        <taxon>Coriobacteriales</taxon>
        <taxon>Coriobacteriaceae</taxon>
        <taxon>Enorma</taxon>
    </lineage>
</organism>
<protein>
    <submittedName>
        <fullName evidence="2">DegV family EDD domain-containing protein</fullName>
    </submittedName>
</protein>
<dbReference type="Pfam" id="PF02645">
    <property type="entry name" value="DegV"/>
    <property type="match status" value="1"/>
</dbReference>
<dbReference type="Gene3D" id="3.30.1180.10">
    <property type="match status" value="1"/>
</dbReference>
<dbReference type="PROSITE" id="PS51482">
    <property type="entry name" value="DEGV"/>
    <property type="match status" value="1"/>
</dbReference>
<comment type="caution">
    <text evidence="2">The sequence shown here is derived from an EMBL/GenBank/DDBJ whole genome shotgun (WGS) entry which is preliminary data.</text>
</comment>
<dbReference type="NCBIfam" id="TIGR00762">
    <property type="entry name" value="DegV"/>
    <property type="match status" value="1"/>
</dbReference>
<gene>
    <name evidence="2" type="ORF">K8V70_09315</name>
</gene>
<evidence type="ECO:0000313" key="2">
    <source>
        <dbReference type="EMBL" id="HJG38033.1"/>
    </source>
</evidence>
<dbReference type="RefSeq" id="WP_273191165.1">
    <property type="nucleotide sequence ID" value="NZ_DYUZ01000034.1"/>
</dbReference>
<evidence type="ECO:0000313" key="3">
    <source>
        <dbReference type="Proteomes" id="UP000753256"/>
    </source>
</evidence>
<dbReference type="EMBL" id="DYUZ01000034">
    <property type="protein sequence ID" value="HJG38033.1"/>
    <property type="molecule type" value="Genomic_DNA"/>
</dbReference>
<dbReference type="SUPFAM" id="SSF82549">
    <property type="entry name" value="DAK1/DegV-like"/>
    <property type="match status" value="1"/>
</dbReference>
<dbReference type="AlphaFoldDB" id="A0A921IV20"/>
<evidence type="ECO:0000256" key="1">
    <source>
        <dbReference type="ARBA" id="ARBA00023121"/>
    </source>
</evidence>
<dbReference type="InterPro" id="IPR003797">
    <property type="entry name" value="DegV"/>
</dbReference>
<reference evidence="2" key="1">
    <citation type="journal article" date="2021" name="PeerJ">
        <title>Extensive microbial diversity within the chicken gut microbiome revealed by metagenomics and culture.</title>
        <authorList>
            <person name="Gilroy R."/>
            <person name="Ravi A."/>
            <person name="Getino M."/>
            <person name="Pursley I."/>
            <person name="Horton D.L."/>
            <person name="Alikhan N.F."/>
            <person name="Baker D."/>
            <person name="Gharbi K."/>
            <person name="Hall N."/>
            <person name="Watson M."/>
            <person name="Adriaenssens E.M."/>
            <person name="Foster-Nyarko E."/>
            <person name="Jarju S."/>
            <person name="Secka A."/>
            <person name="Antonio M."/>
            <person name="Oren A."/>
            <person name="Chaudhuri R.R."/>
            <person name="La Ragione R."/>
            <person name="Hildebrand F."/>
            <person name="Pallen M.J."/>
        </authorList>
    </citation>
    <scope>NUCLEOTIDE SEQUENCE</scope>
    <source>
        <strain evidence="2">ChiHjej13B12-9602</strain>
    </source>
</reference>
<keyword evidence="1" id="KW-0446">Lipid-binding</keyword>
<proteinExistence type="predicted"/>
<dbReference type="Gene3D" id="3.40.50.10170">
    <property type="match status" value="1"/>
</dbReference>
<reference evidence="2" key="2">
    <citation type="submission" date="2021-09" db="EMBL/GenBank/DDBJ databases">
        <authorList>
            <person name="Gilroy R."/>
        </authorList>
    </citation>
    <scope>NUCLEOTIDE SEQUENCE</scope>
    <source>
        <strain evidence="2">ChiHjej13B12-9602</strain>
    </source>
</reference>
<dbReference type="PANTHER" id="PTHR33434:SF2">
    <property type="entry name" value="FATTY ACID-BINDING PROTEIN TM_1468"/>
    <property type="match status" value="1"/>
</dbReference>
<dbReference type="Proteomes" id="UP000753256">
    <property type="component" value="Unassembled WGS sequence"/>
</dbReference>
<name>A0A921IV20_9ACTN</name>
<dbReference type="InterPro" id="IPR050270">
    <property type="entry name" value="DegV_domain_contain"/>
</dbReference>
<dbReference type="GO" id="GO:0008289">
    <property type="term" value="F:lipid binding"/>
    <property type="evidence" value="ECO:0007669"/>
    <property type="project" value="UniProtKB-KW"/>
</dbReference>